<reference evidence="6" key="3">
    <citation type="submission" date="2015-06" db="UniProtKB">
        <authorList>
            <consortium name="EnsemblMetazoa"/>
        </authorList>
    </citation>
    <scope>IDENTIFICATION</scope>
</reference>
<dbReference type="FunCoup" id="T1FPM0">
    <property type="interactions" value="346"/>
</dbReference>
<dbReference type="HOGENOM" id="CLU_073167_1_0_1"/>
<feature type="compositionally biased region" description="Basic and acidic residues" evidence="4">
    <location>
        <begin position="226"/>
        <end position="236"/>
    </location>
</feature>
<dbReference type="Pfam" id="PF05769">
    <property type="entry name" value="SIKE"/>
    <property type="match status" value="1"/>
</dbReference>
<protein>
    <recommendedName>
        <fullName evidence="8">FGFR1 oncogene partner 2 homolog</fullName>
    </recommendedName>
</protein>
<evidence type="ECO:0000256" key="1">
    <source>
        <dbReference type="ARBA" id="ARBA00005537"/>
    </source>
</evidence>
<reference evidence="7" key="1">
    <citation type="submission" date="2012-12" db="EMBL/GenBank/DDBJ databases">
        <authorList>
            <person name="Hellsten U."/>
            <person name="Grimwood J."/>
            <person name="Chapman J.A."/>
            <person name="Shapiro H."/>
            <person name="Aerts A."/>
            <person name="Otillar R.P."/>
            <person name="Terry A.Y."/>
            <person name="Boore J.L."/>
            <person name="Simakov O."/>
            <person name="Marletaz F."/>
            <person name="Cho S.-J."/>
            <person name="Edsinger-Gonzales E."/>
            <person name="Havlak P."/>
            <person name="Kuo D.-H."/>
            <person name="Larsson T."/>
            <person name="Lv J."/>
            <person name="Arendt D."/>
            <person name="Savage R."/>
            <person name="Osoegawa K."/>
            <person name="de Jong P."/>
            <person name="Lindberg D.R."/>
            <person name="Seaver E.C."/>
            <person name="Weisblat D.A."/>
            <person name="Putnam N.H."/>
            <person name="Grigoriev I.V."/>
            <person name="Rokhsar D.S."/>
        </authorList>
    </citation>
    <scope>NUCLEOTIDE SEQUENCE</scope>
</reference>
<dbReference type="RefSeq" id="XP_009009772.1">
    <property type="nucleotide sequence ID" value="XM_009011524.1"/>
</dbReference>
<accession>T1FPM0</accession>
<dbReference type="eggNOG" id="ENOG502QSAD">
    <property type="taxonomic scope" value="Eukaryota"/>
</dbReference>
<dbReference type="GeneID" id="20210767"/>
<gene>
    <name evidence="6" type="primary">20210767</name>
    <name evidence="5" type="ORF">HELRODRAFT_188088</name>
</gene>
<feature type="coiled-coil region" evidence="3">
    <location>
        <begin position="7"/>
        <end position="147"/>
    </location>
</feature>
<evidence type="ECO:0000256" key="2">
    <source>
        <dbReference type="ARBA" id="ARBA00023054"/>
    </source>
</evidence>
<dbReference type="OMA" id="MASEHWE"/>
<reference evidence="5 7" key="2">
    <citation type="journal article" date="2013" name="Nature">
        <title>Insights into bilaterian evolution from three spiralian genomes.</title>
        <authorList>
            <person name="Simakov O."/>
            <person name="Marletaz F."/>
            <person name="Cho S.J."/>
            <person name="Edsinger-Gonzales E."/>
            <person name="Havlak P."/>
            <person name="Hellsten U."/>
            <person name="Kuo D.H."/>
            <person name="Larsson T."/>
            <person name="Lv J."/>
            <person name="Arendt D."/>
            <person name="Savage R."/>
            <person name="Osoegawa K."/>
            <person name="de Jong P."/>
            <person name="Grimwood J."/>
            <person name="Chapman J.A."/>
            <person name="Shapiro H."/>
            <person name="Aerts A."/>
            <person name="Otillar R.P."/>
            <person name="Terry A.Y."/>
            <person name="Boore J.L."/>
            <person name="Grigoriev I.V."/>
            <person name="Lindberg D.R."/>
            <person name="Seaver E.C."/>
            <person name="Weisblat D.A."/>
            <person name="Putnam N.H."/>
            <person name="Rokhsar D.S."/>
        </authorList>
    </citation>
    <scope>NUCLEOTIDE SEQUENCE</scope>
</reference>
<name>T1FPM0_HELRO</name>
<dbReference type="EnsemblMetazoa" id="HelroT188088">
    <property type="protein sequence ID" value="HelroP188088"/>
    <property type="gene ID" value="HelroG188088"/>
</dbReference>
<keyword evidence="7" id="KW-1185">Reference proteome</keyword>
<dbReference type="AlphaFoldDB" id="T1FPM0"/>
<dbReference type="InParanoid" id="T1FPM0"/>
<evidence type="ECO:0000256" key="3">
    <source>
        <dbReference type="SAM" id="Coils"/>
    </source>
</evidence>
<dbReference type="InterPro" id="IPR008555">
    <property type="entry name" value="SIKE"/>
</dbReference>
<dbReference type="STRING" id="6412.T1FPM0"/>
<dbReference type="CTD" id="20210767"/>
<keyword evidence="2 3" id="KW-0175">Coiled coil</keyword>
<dbReference type="OrthoDB" id="21214at2759"/>
<evidence type="ECO:0008006" key="8">
    <source>
        <dbReference type="Google" id="ProtNLM"/>
    </source>
</evidence>
<dbReference type="Proteomes" id="UP000015101">
    <property type="component" value="Unassembled WGS sequence"/>
</dbReference>
<proteinExistence type="inferred from homology"/>
<evidence type="ECO:0000313" key="5">
    <source>
        <dbReference type="EMBL" id="ESO13052.1"/>
    </source>
</evidence>
<dbReference type="PANTHER" id="PTHR12186">
    <property type="entry name" value="SIKE FAMILY MEMBER"/>
    <property type="match status" value="1"/>
</dbReference>
<dbReference type="EMBL" id="AMQM01000290">
    <property type="status" value="NOT_ANNOTATED_CDS"/>
    <property type="molecule type" value="Genomic_DNA"/>
</dbReference>
<dbReference type="KEGG" id="hro:HELRODRAFT_188088"/>
<evidence type="ECO:0000313" key="7">
    <source>
        <dbReference type="Proteomes" id="UP000015101"/>
    </source>
</evidence>
<comment type="similarity">
    <text evidence="1">Belongs to the SIKE family.</text>
</comment>
<dbReference type="EMBL" id="KB095811">
    <property type="protein sequence ID" value="ESO13052.1"/>
    <property type="molecule type" value="Genomic_DNA"/>
</dbReference>
<sequence length="270" mass="31724">MASSMMMEKLLNDAKQLTVRLKERDEMADKLISTTMNIQCKLCSMKQYQNEVDELNKTARHRPKILLIQQLAKENAKIRDLQHENTELKQSLEEHQSTLGVIMNKYREQVENLNTTQQLEETFVRNNDNYSEDLEKKEEKLKEMASVMMMASEHWETNSKDRNEEQRLINLLQDKNKIIREVLFSQPQTVETMKENQNEQVLQLSVQTESIEDNYVTPKQSPRLSSEIKDTPEPRKRTSIYQHNHFNNSGSDSESENDTRSHAELVTYNS</sequence>
<dbReference type="PANTHER" id="PTHR12186:SF2">
    <property type="entry name" value="FGFR1 ONCOGENE PARTNER 2 HOMOLOG"/>
    <property type="match status" value="1"/>
</dbReference>
<evidence type="ECO:0000256" key="4">
    <source>
        <dbReference type="SAM" id="MobiDB-lite"/>
    </source>
</evidence>
<organism evidence="6 7">
    <name type="scientific">Helobdella robusta</name>
    <name type="common">Californian leech</name>
    <dbReference type="NCBI Taxonomy" id="6412"/>
    <lineage>
        <taxon>Eukaryota</taxon>
        <taxon>Metazoa</taxon>
        <taxon>Spiralia</taxon>
        <taxon>Lophotrochozoa</taxon>
        <taxon>Annelida</taxon>
        <taxon>Clitellata</taxon>
        <taxon>Hirudinea</taxon>
        <taxon>Rhynchobdellida</taxon>
        <taxon>Glossiphoniidae</taxon>
        <taxon>Helobdella</taxon>
    </lineage>
</organism>
<evidence type="ECO:0000313" key="6">
    <source>
        <dbReference type="EnsemblMetazoa" id="HelroP188088"/>
    </source>
</evidence>
<feature type="region of interest" description="Disordered" evidence="4">
    <location>
        <begin position="213"/>
        <end position="270"/>
    </location>
</feature>